<feature type="compositionally biased region" description="Basic residues" evidence="1">
    <location>
        <begin position="44"/>
        <end position="53"/>
    </location>
</feature>
<feature type="region of interest" description="Disordered" evidence="1">
    <location>
        <begin position="128"/>
        <end position="169"/>
    </location>
</feature>
<protein>
    <submittedName>
        <fullName evidence="2">Uncharacterized protein</fullName>
    </submittedName>
</protein>
<dbReference type="EMBL" id="CM016560">
    <property type="protein sequence ID" value="TKV94872.1"/>
    <property type="molecule type" value="Genomic_DNA"/>
</dbReference>
<feature type="region of interest" description="Disordered" evidence="1">
    <location>
        <begin position="1"/>
        <end position="56"/>
    </location>
</feature>
<accession>A0A4U6T4F7</accession>
<reference evidence="2" key="1">
    <citation type="submission" date="2019-03" db="EMBL/GenBank/DDBJ databases">
        <title>WGS assembly of Setaria viridis.</title>
        <authorList>
            <person name="Huang P."/>
            <person name="Jenkins J."/>
            <person name="Grimwood J."/>
            <person name="Barry K."/>
            <person name="Healey A."/>
            <person name="Mamidi S."/>
            <person name="Sreedasyam A."/>
            <person name="Shu S."/>
            <person name="Feldman M."/>
            <person name="Wu J."/>
            <person name="Yu Y."/>
            <person name="Chen C."/>
            <person name="Johnson J."/>
            <person name="Rokhsar D."/>
            <person name="Baxter I."/>
            <person name="Schmutz J."/>
            <person name="Brutnell T."/>
            <person name="Kellogg E."/>
        </authorList>
    </citation>
    <scope>NUCLEOTIDE SEQUENCE [LARGE SCALE GENOMIC DNA]</scope>
</reference>
<gene>
    <name evidence="2" type="ORF">SEVIR_9G324232v2</name>
</gene>
<organism evidence="2 3">
    <name type="scientific">Setaria viridis</name>
    <name type="common">Green bristlegrass</name>
    <name type="synonym">Setaria italica subsp. viridis</name>
    <dbReference type="NCBI Taxonomy" id="4556"/>
    <lineage>
        <taxon>Eukaryota</taxon>
        <taxon>Viridiplantae</taxon>
        <taxon>Streptophyta</taxon>
        <taxon>Embryophyta</taxon>
        <taxon>Tracheophyta</taxon>
        <taxon>Spermatophyta</taxon>
        <taxon>Magnoliopsida</taxon>
        <taxon>Liliopsida</taxon>
        <taxon>Poales</taxon>
        <taxon>Poaceae</taxon>
        <taxon>PACMAD clade</taxon>
        <taxon>Panicoideae</taxon>
        <taxon>Panicodae</taxon>
        <taxon>Paniceae</taxon>
        <taxon>Cenchrinae</taxon>
        <taxon>Setaria</taxon>
    </lineage>
</organism>
<evidence type="ECO:0000313" key="3">
    <source>
        <dbReference type="Proteomes" id="UP000298652"/>
    </source>
</evidence>
<dbReference type="Proteomes" id="UP000298652">
    <property type="component" value="Chromosome 9"/>
</dbReference>
<name>A0A4U6T4F7_SETVI</name>
<feature type="compositionally biased region" description="Gly residues" evidence="1">
    <location>
        <begin position="1"/>
        <end position="22"/>
    </location>
</feature>
<sequence length="169" mass="17178">MGNGGGGGEPSVIKGGGGGGGAVLRWARGRGPRPRGEMTGWGGQHHRPPLRPRGRAERCGGFAGFVAYSRGARRTGAAVREGSQEGRGDVMARAPPPPQPRGVAVCRVGTGWVVGWVASGGRAAGAFSLGSARPRPDFSPLSEISSRRLFGPRDGGAATPMDPVSRSSA</sequence>
<evidence type="ECO:0000313" key="2">
    <source>
        <dbReference type="EMBL" id="TKV94872.1"/>
    </source>
</evidence>
<dbReference type="AlphaFoldDB" id="A0A4U6T4F7"/>
<evidence type="ECO:0000256" key="1">
    <source>
        <dbReference type="SAM" id="MobiDB-lite"/>
    </source>
</evidence>
<dbReference type="Gramene" id="TKV94872">
    <property type="protein sequence ID" value="TKV94872"/>
    <property type="gene ID" value="SEVIR_9G324232v2"/>
</dbReference>
<feature type="region of interest" description="Disordered" evidence="1">
    <location>
        <begin position="73"/>
        <end position="102"/>
    </location>
</feature>
<proteinExistence type="predicted"/>
<keyword evidence="3" id="KW-1185">Reference proteome</keyword>